<protein>
    <recommendedName>
        <fullName evidence="14">RING-type domain-containing protein</fullName>
    </recommendedName>
</protein>
<name>A0A166D145_DAUCS</name>
<organism evidence="15">
    <name type="scientific">Daucus carota subsp. sativus</name>
    <name type="common">Carrot</name>
    <dbReference type="NCBI Taxonomy" id="79200"/>
    <lineage>
        <taxon>Eukaryota</taxon>
        <taxon>Viridiplantae</taxon>
        <taxon>Streptophyta</taxon>
        <taxon>Embryophyta</taxon>
        <taxon>Tracheophyta</taxon>
        <taxon>Spermatophyta</taxon>
        <taxon>Magnoliopsida</taxon>
        <taxon>eudicotyledons</taxon>
        <taxon>Gunneridae</taxon>
        <taxon>Pentapetalae</taxon>
        <taxon>asterids</taxon>
        <taxon>campanulids</taxon>
        <taxon>Apiales</taxon>
        <taxon>Apiaceae</taxon>
        <taxon>Apioideae</taxon>
        <taxon>Scandiceae</taxon>
        <taxon>Daucinae</taxon>
        <taxon>Daucus</taxon>
        <taxon>Daucus sect. Daucus</taxon>
    </lineage>
</organism>
<dbReference type="EMBL" id="LNRQ01000002">
    <property type="protein sequence ID" value="KZN04602.1"/>
    <property type="molecule type" value="Genomic_DNA"/>
</dbReference>
<reference evidence="15" key="1">
    <citation type="journal article" date="2016" name="Nat. Genet.">
        <title>A high-quality carrot genome assembly provides new insights into carotenoid accumulation and asterid genome evolution.</title>
        <authorList>
            <person name="Iorizzo M."/>
            <person name="Ellison S."/>
            <person name="Senalik D."/>
            <person name="Zeng P."/>
            <person name="Satapoomin P."/>
            <person name="Huang J."/>
            <person name="Bowman M."/>
            <person name="Iovene M."/>
            <person name="Sanseverino W."/>
            <person name="Cavagnaro P."/>
            <person name="Yildiz M."/>
            <person name="Macko-Podgorni A."/>
            <person name="Moranska E."/>
            <person name="Grzebelus E."/>
            <person name="Grzebelus D."/>
            <person name="Ashrafi H."/>
            <person name="Zheng Z."/>
            <person name="Cheng S."/>
            <person name="Spooner D."/>
            <person name="Van Deynze A."/>
            <person name="Simon P."/>
        </authorList>
    </citation>
    <scope>NUCLEOTIDE SEQUENCE [LARGE SCALE GENOMIC DNA]</scope>
    <source>
        <tissue evidence="15">Leaf</tissue>
    </source>
</reference>
<dbReference type="PROSITE" id="PS50089">
    <property type="entry name" value="ZF_RING_2"/>
    <property type="match status" value="1"/>
</dbReference>
<dbReference type="OrthoDB" id="8062037at2759"/>
<dbReference type="InterPro" id="IPR013083">
    <property type="entry name" value="Znf_RING/FYVE/PHD"/>
</dbReference>
<dbReference type="EMBL" id="CP093344">
    <property type="protein sequence ID" value="WOG87291.1"/>
    <property type="molecule type" value="Genomic_DNA"/>
</dbReference>
<comment type="pathway">
    <text evidence="2">Protein modification; protein ubiquitination.</text>
</comment>
<dbReference type="Gramene" id="KZN04602">
    <property type="protein sequence ID" value="KZN04602"/>
    <property type="gene ID" value="DCAR_005439"/>
</dbReference>
<evidence type="ECO:0000313" key="17">
    <source>
        <dbReference type="Proteomes" id="UP000077755"/>
    </source>
</evidence>
<dbReference type="KEGG" id="dcr:108208409"/>
<evidence type="ECO:0000313" key="15">
    <source>
        <dbReference type="EMBL" id="KZN04602.1"/>
    </source>
</evidence>
<evidence type="ECO:0000256" key="1">
    <source>
        <dbReference type="ARBA" id="ARBA00004167"/>
    </source>
</evidence>
<keyword evidence="4 13" id="KW-0812">Transmembrane</keyword>
<evidence type="ECO:0000256" key="8">
    <source>
        <dbReference type="ARBA" id="ARBA00022833"/>
    </source>
</evidence>
<evidence type="ECO:0000256" key="4">
    <source>
        <dbReference type="ARBA" id="ARBA00022692"/>
    </source>
</evidence>
<accession>A0A166D145</accession>
<evidence type="ECO:0000313" key="16">
    <source>
        <dbReference type="EMBL" id="WOG87291.1"/>
    </source>
</evidence>
<dbReference type="GO" id="GO:0016020">
    <property type="term" value="C:membrane"/>
    <property type="evidence" value="ECO:0007669"/>
    <property type="project" value="UniProtKB-SubCell"/>
</dbReference>
<dbReference type="GO" id="GO:0008270">
    <property type="term" value="F:zinc ion binding"/>
    <property type="evidence" value="ECO:0007669"/>
    <property type="project" value="UniProtKB-KW"/>
</dbReference>
<keyword evidence="10 13" id="KW-0472">Membrane</keyword>
<dbReference type="SMART" id="SM00184">
    <property type="entry name" value="RING"/>
    <property type="match status" value="1"/>
</dbReference>
<keyword evidence="6 12" id="KW-0863">Zinc-finger</keyword>
<evidence type="ECO:0000256" key="11">
    <source>
        <dbReference type="ARBA" id="ARBA00024209"/>
    </source>
</evidence>
<dbReference type="InterPro" id="IPR001841">
    <property type="entry name" value="Znf_RING"/>
</dbReference>
<dbReference type="OMA" id="HHRTSFT"/>
<evidence type="ECO:0000256" key="13">
    <source>
        <dbReference type="SAM" id="Phobius"/>
    </source>
</evidence>
<evidence type="ECO:0000259" key="14">
    <source>
        <dbReference type="PROSITE" id="PS50089"/>
    </source>
</evidence>
<evidence type="ECO:0000256" key="6">
    <source>
        <dbReference type="ARBA" id="ARBA00022771"/>
    </source>
</evidence>
<feature type="transmembrane region" description="Helical" evidence="13">
    <location>
        <begin position="27"/>
        <end position="48"/>
    </location>
</feature>
<reference evidence="16" key="2">
    <citation type="submission" date="2022-03" db="EMBL/GenBank/DDBJ databases">
        <title>Draft title - Genomic analysis of global carrot germplasm unveils the trajectory of domestication and the origin of high carotenoid orange carrot.</title>
        <authorList>
            <person name="Iorizzo M."/>
            <person name="Ellison S."/>
            <person name="Senalik D."/>
            <person name="Macko-Podgorni A."/>
            <person name="Grzebelus D."/>
            <person name="Bostan H."/>
            <person name="Rolling W."/>
            <person name="Curaba J."/>
            <person name="Simon P."/>
        </authorList>
    </citation>
    <scope>NUCLEOTIDE SEQUENCE</scope>
    <source>
        <tissue evidence="16">Leaf</tissue>
    </source>
</reference>
<proteinExistence type="inferred from homology"/>
<evidence type="ECO:0000256" key="9">
    <source>
        <dbReference type="ARBA" id="ARBA00022989"/>
    </source>
</evidence>
<keyword evidence="8" id="KW-0862">Zinc</keyword>
<comment type="subcellular location">
    <subcellularLocation>
        <location evidence="1">Membrane</location>
        <topology evidence="1">Single-pass membrane protein</topology>
    </subcellularLocation>
</comment>
<dbReference type="PANTHER" id="PTHR45768">
    <property type="entry name" value="E3 UBIQUITIN-PROTEIN LIGASE RNF13-LIKE"/>
    <property type="match status" value="1"/>
</dbReference>
<dbReference type="SUPFAM" id="SSF57850">
    <property type="entry name" value="RING/U-box"/>
    <property type="match status" value="1"/>
</dbReference>
<evidence type="ECO:0000256" key="10">
    <source>
        <dbReference type="ARBA" id="ARBA00023136"/>
    </source>
</evidence>
<evidence type="ECO:0000256" key="7">
    <source>
        <dbReference type="ARBA" id="ARBA00022786"/>
    </source>
</evidence>
<sequence length="244" mass="27157">MDDKYTPHVNIEKSSTHLTNYAYSSKVMLISVIVLFVFSVTFAIFHLYSRFVLLRRSRNLIRLRHHRTSFTDDSPLSSTEKGLAPSILNSLSTFVFVNKDNNASLDCAVCLSEFEKNETGRILPRCNHGFHLECIDMWFLSNSTCPLCRAPVQLCPVSEPGRNRVDVVIDIDRVGPDPVRSGLSSNHSCNRMVYSSSSSSLPQLLNCASVNRGTGLDVRVGSDSRIGSKPMGQPARSLTRLMSI</sequence>
<dbReference type="Gene3D" id="3.30.40.10">
    <property type="entry name" value="Zinc/RING finger domain, C3HC4 (zinc finger)"/>
    <property type="match status" value="1"/>
</dbReference>
<evidence type="ECO:0000256" key="3">
    <source>
        <dbReference type="ARBA" id="ARBA00022679"/>
    </source>
</evidence>
<evidence type="ECO:0000256" key="5">
    <source>
        <dbReference type="ARBA" id="ARBA00022723"/>
    </source>
</evidence>
<keyword evidence="3" id="KW-0808">Transferase</keyword>
<gene>
    <name evidence="15" type="ORF">DCAR_005439</name>
    <name evidence="16" type="ORF">DCAR_0206514</name>
</gene>
<keyword evidence="7" id="KW-0833">Ubl conjugation pathway</keyword>
<dbReference type="Proteomes" id="UP000077755">
    <property type="component" value="Chromosome 2"/>
</dbReference>
<keyword evidence="17" id="KW-1185">Reference proteome</keyword>
<evidence type="ECO:0000256" key="2">
    <source>
        <dbReference type="ARBA" id="ARBA00004906"/>
    </source>
</evidence>
<keyword evidence="9 13" id="KW-1133">Transmembrane helix</keyword>
<evidence type="ECO:0000256" key="12">
    <source>
        <dbReference type="PROSITE-ProRule" id="PRU00175"/>
    </source>
</evidence>
<dbReference type="GO" id="GO:0016740">
    <property type="term" value="F:transferase activity"/>
    <property type="evidence" value="ECO:0007669"/>
    <property type="project" value="UniProtKB-KW"/>
</dbReference>
<dbReference type="Pfam" id="PF13639">
    <property type="entry name" value="zf-RING_2"/>
    <property type="match status" value="1"/>
</dbReference>
<dbReference type="AlphaFoldDB" id="A0A166D145"/>
<comment type="similarity">
    <text evidence="11">Belongs to the RING-type zinc finger family. ATL subfamily.</text>
</comment>
<dbReference type="PANTHER" id="PTHR45768:SF34">
    <property type="entry name" value="RING-H2 FINGER PROTEIN ATL64"/>
    <property type="match status" value="1"/>
</dbReference>
<keyword evidence="5" id="KW-0479">Metal-binding</keyword>
<feature type="domain" description="RING-type" evidence="14">
    <location>
        <begin position="107"/>
        <end position="149"/>
    </location>
</feature>
<dbReference type="CDD" id="cd16461">
    <property type="entry name" value="RING-H2_EL5-like"/>
    <property type="match status" value="1"/>
</dbReference>